<evidence type="ECO:0000313" key="3">
    <source>
        <dbReference type="EMBL" id="GAB1223054.1"/>
    </source>
</evidence>
<protein>
    <recommendedName>
        <fullName evidence="2">RING-type domain-containing protein</fullName>
    </recommendedName>
</protein>
<evidence type="ECO:0000256" key="1">
    <source>
        <dbReference type="PROSITE-ProRule" id="PRU00175"/>
    </source>
</evidence>
<feature type="domain" description="RING-type" evidence="2">
    <location>
        <begin position="3"/>
        <end position="39"/>
    </location>
</feature>
<dbReference type="Gene3D" id="3.30.40.10">
    <property type="entry name" value="Zinc/RING finger domain, C3HC4 (zinc finger)"/>
    <property type="match status" value="1"/>
</dbReference>
<proteinExistence type="predicted"/>
<reference evidence="3 4" key="1">
    <citation type="journal article" date="2019" name="PLoS Negl. Trop. Dis.">
        <title>Whole genome sequencing of Entamoeba nuttalli reveals mammalian host-related molecular signatures and a novel octapeptide-repeat surface protein.</title>
        <authorList>
            <person name="Tanaka M."/>
            <person name="Makiuchi T."/>
            <person name="Komiyama T."/>
            <person name="Shiina T."/>
            <person name="Osaki K."/>
            <person name="Tachibana H."/>
        </authorList>
    </citation>
    <scope>NUCLEOTIDE SEQUENCE [LARGE SCALE GENOMIC DNA]</scope>
    <source>
        <strain evidence="3 4">P19-061405</strain>
    </source>
</reference>
<dbReference type="InterPro" id="IPR001841">
    <property type="entry name" value="Znf_RING"/>
</dbReference>
<accession>A0ABQ0DJL6</accession>
<keyword evidence="1" id="KW-0862">Zinc</keyword>
<dbReference type="SUPFAM" id="SSF57850">
    <property type="entry name" value="RING/U-box"/>
    <property type="match status" value="1"/>
</dbReference>
<sequence length="53" mass="5806">MTCPLCLTPLTNPITLPCGQIICSDCVDSLLLGGSEMECLLLQENITYLLYNK</sequence>
<organism evidence="3 4">
    <name type="scientific">Entamoeba nuttalli</name>
    <dbReference type="NCBI Taxonomy" id="412467"/>
    <lineage>
        <taxon>Eukaryota</taxon>
        <taxon>Amoebozoa</taxon>
        <taxon>Evosea</taxon>
        <taxon>Archamoebae</taxon>
        <taxon>Mastigamoebida</taxon>
        <taxon>Entamoebidae</taxon>
        <taxon>Entamoeba</taxon>
    </lineage>
</organism>
<name>A0ABQ0DJL6_9EUKA</name>
<dbReference type="Pfam" id="PF13920">
    <property type="entry name" value="zf-C3HC4_3"/>
    <property type="match status" value="1"/>
</dbReference>
<dbReference type="PROSITE" id="PS50089">
    <property type="entry name" value="ZF_RING_2"/>
    <property type="match status" value="1"/>
</dbReference>
<gene>
    <name evidence="3" type="ORF">ENUP19_0128G0031</name>
</gene>
<keyword evidence="1" id="KW-0479">Metal-binding</keyword>
<dbReference type="EMBL" id="BAAFRS010000128">
    <property type="protein sequence ID" value="GAB1223054.1"/>
    <property type="molecule type" value="Genomic_DNA"/>
</dbReference>
<evidence type="ECO:0000313" key="4">
    <source>
        <dbReference type="Proteomes" id="UP001628156"/>
    </source>
</evidence>
<comment type="caution">
    <text evidence="3">The sequence shown here is derived from an EMBL/GenBank/DDBJ whole genome shotgun (WGS) entry which is preliminary data.</text>
</comment>
<dbReference type="Proteomes" id="UP001628156">
    <property type="component" value="Unassembled WGS sequence"/>
</dbReference>
<dbReference type="InterPro" id="IPR013083">
    <property type="entry name" value="Znf_RING/FYVE/PHD"/>
</dbReference>
<evidence type="ECO:0000259" key="2">
    <source>
        <dbReference type="PROSITE" id="PS50089"/>
    </source>
</evidence>
<keyword evidence="1" id="KW-0863">Zinc-finger</keyword>
<keyword evidence="4" id="KW-1185">Reference proteome</keyword>